<gene>
    <name evidence="3" type="ORF">OSTQU699_LOCUS4302</name>
</gene>
<dbReference type="PANTHER" id="PTHR21860">
    <property type="entry name" value="TRANSCRIPTION INITIATION FACTOR IIIC TFIIIC , POLYPEPTIDE 6-RELATED"/>
    <property type="match status" value="1"/>
</dbReference>
<evidence type="ECO:0000256" key="1">
    <source>
        <dbReference type="SAM" id="MobiDB-lite"/>
    </source>
</evidence>
<keyword evidence="4" id="KW-1185">Reference proteome</keyword>
<dbReference type="Proteomes" id="UP000708148">
    <property type="component" value="Unassembled WGS sequence"/>
</dbReference>
<feature type="domain" description="Transcription factor TFIIIC triple barrel" evidence="2">
    <location>
        <begin position="27"/>
        <end position="112"/>
    </location>
</feature>
<accession>A0A8S1IYS3</accession>
<dbReference type="InterPro" id="IPR042771">
    <property type="entry name" value="GTF3C6-like"/>
</dbReference>
<dbReference type="AlphaFoldDB" id="A0A8S1IYS3"/>
<dbReference type="InterPro" id="IPR019481">
    <property type="entry name" value="TFIIIC_triple_barrel"/>
</dbReference>
<evidence type="ECO:0000313" key="4">
    <source>
        <dbReference type="Proteomes" id="UP000708148"/>
    </source>
</evidence>
<dbReference type="PANTHER" id="PTHR21860:SF2">
    <property type="entry name" value="GENERAL TRANSCRIPTION FACTOR 3C POLYPEPTIDE 6"/>
    <property type="match status" value="1"/>
</dbReference>
<evidence type="ECO:0000259" key="2">
    <source>
        <dbReference type="Pfam" id="PF10419"/>
    </source>
</evidence>
<dbReference type="Gene3D" id="2.60.40.4370">
    <property type="match status" value="1"/>
</dbReference>
<dbReference type="OrthoDB" id="1877767at2759"/>
<sequence>MSTGDAAVGDKSTGPSGREEASSVEGEEEVQYVFVDFGKDVKDQDLLRPGMKVKLKGLGTSSPRVELEGGWAFSGEYEDVLGTLLMFSTNEAEPGAVQAHYKCKTTKCLMCSLAAKPPRRRGASYEVDDVRGGEDDAMSEDGGPKSNEQKQQRRVGEGEGRGEEGLENGRAADEGRFAEAGIAEGGEAGDAVSCLEPGIWEGPPRDGEDMVVDAESGGG</sequence>
<dbReference type="GO" id="GO:0000127">
    <property type="term" value="C:transcription factor TFIIIC complex"/>
    <property type="evidence" value="ECO:0007669"/>
    <property type="project" value="TreeGrafter"/>
</dbReference>
<evidence type="ECO:0000313" key="3">
    <source>
        <dbReference type="EMBL" id="CAD7698943.1"/>
    </source>
</evidence>
<dbReference type="Pfam" id="PF10419">
    <property type="entry name" value="TFIIIC_sub6"/>
    <property type="match status" value="1"/>
</dbReference>
<comment type="caution">
    <text evidence="3">The sequence shown here is derived from an EMBL/GenBank/DDBJ whole genome shotgun (WGS) entry which is preliminary data.</text>
</comment>
<dbReference type="EMBL" id="CAJHUC010000926">
    <property type="protein sequence ID" value="CAD7698943.1"/>
    <property type="molecule type" value="Genomic_DNA"/>
</dbReference>
<reference evidence="3" key="1">
    <citation type="submission" date="2020-12" db="EMBL/GenBank/DDBJ databases">
        <authorList>
            <person name="Iha C."/>
        </authorList>
    </citation>
    <scope>NUCLEOTIDE SEQUENCE</scope>
</reference>
<feature type="region of interest" description="Disordered" evidence="1">
    <location>
        <begin position="121"/>
        <end position="219"/>
    </location>
</feature>
<dbReference type="GO" id="GO:0006383">
    <property type="term" value="P:transcription by RNA polymerase III"/>
    <property type="evidence" value="ECO:0007669"/>
    <property type="project" value="InterPro"/>
</dbReference>
<organism evidence="3 4">
    <name type="scientific">Ostreobium quekettii</name>
    <dbReference type="NCBI Taxonomy" id="121088"/>
    <lineage>
        <taxon>Eukaryota</taxon>
        <taxon>Viridiplantae</taxon>
        <taxon>Chlorophyta</taxon>
        <taxon>core chlorophytes</taxon>
        <taxon>Ulvophyceae</taxon>
        <taxon>TCBD clade</taxon>
        <taxon>Bryopsidales</taxon>
        <taxon>Ostreobineae</taxon>
        <taxon>Ostreobiaceae</taxon>
        <taxon>Ostreobium</taxon>
    </lineage>
</organism>
<protein>
    <recommendedName>
        <fullName evidence="2">Transcription factor TFIIIC triple barrel domain-containing protein</fullName>
    </recommendedName>
</protein>
<feature type="compositionally biased region" description="Basic and acidic residues" evidence="1">
    <location>
        <begin position="147"/>
        <end position="164"/>
    </location>
</feature>
<feature type="region of interest" description="Disordered" evidence="1">
    <location>
        <begin position="1"/>
        <end position="27"/>
    </location>
</feature>
<name>A0A8S1IYS3_9CHLO</name>
<proteinExistence type="predicted"/>